<name>A0A650DR44_9APIA</name>
<dbReference type="AlphaFoldDB" id="A0A650DR44"/>
<gene>
    <name evidence="2" type="primary">ndhG</name>
</gene>
<evidence type="ECO:0000256" key="1">
    <source>
        <dbReference type="SAM" id="MobiDB-lite"/>
    </source>
</evidence>
<feature type="region of interest" description="Disordered" evidence="1">
    <location>
        <begin position="136"/>
        <end position="166"/>
    </location>
</feature>
<feature type="compositionally biased region" description="Polar residues" evidence="1">
    <location>
        <begin position="146"/>
        <end position="157"/>
    </location>
</feature>
<keyword evidence="2" id="KW-0934">Plastid</keyword>
<reference evidence="2" key="1">
    <citation type="journal article" date="2019" name="Mitochondrial DNA Part B Resour">
        <title>The complete chloroplast genome of Torilis scabra (Apiaceae).</title>
        <authorList>
            <person name="Yao X.-Y."/>
            <person name="Chen Z.-X."/>
            <person name="Wang Q.-Z."/>
        </authorList>
    </citation>
    <scope>NUCLEOTIDE SEQUENCE</scope>
</reference>
<keyword evidence="2" id="KW-0150">Chloroplast</keyword>
<dbReference type="EMBL" id="MN105615">
    <property type="protein sequence ID" value="QGT35042.1"/>
    <property type="molecule type" value="Genomic_DNA"/>
</dbReference>
<protein>
    <submittedName>
        <fullName evidence="2">NADH-plastoquinone oxidoreductase subunit 6</fullName>
    </submittedName>
</protein>
<sequence>MYNPNFTMILTNKTNQSIVSSCSYSPSKSLIFLHQNGVLLIGSCSCIKSFLFQANLKYFESCNHSLLTLVNVPKQFDYNSIRDDHMSESSYSSVIDKQFVGQYSTQLPQNIQIPKSILELSNRFFLISVSNFQSTTGRSIGHTRTHTSQAMHLSNSKWIRPRKRSD</sequence>
<accession>A0A650DR44</accession>
<geneLocation type="chloroplast" evidence="2"/>
<reference evidence="2" key="2">
    <citation type="submission" date="2019-06" db="EMBL/GenBank/DDBJ databases">
        <authorList>
            <person name="Wang Q."/>
            <person name="Yao X."/>
        </authorList>
    </citation>
    <scope>NUCLEOTIDE SEQUENCE</scope>
</reference>
<evidence type="ECO:0000313" key="2">
    <source>
        <dbReference type="EMBL" id="QGT35042.1"/>
    </source>
</evidence>
<organism evidence="2">
    <name type="scientific">Torilis scabra</name>
    <dbReference type="NCBI Taxonomy" id="79188"/>
    <lineage>
        <taxon>Eukaryota</taxon>
        <taxon>Viridiplantae</taxon>
        <taxon>Streptophyta</taxon>
        <taxon>Embryophyta</taxon>
        <taxon>Tracheophyta</taxon>
        <taxon>Spermatophyta</taxon>
        <taxon>Magnoliopsida</taxon>
        <taxon>eudicotyledons</taxon>
        <taxon>Gunneridae</taxon>
        <taxon>Pentapetalae</taxon>
        <taxon>asterids</taxon>
        <taxon>campanulids</taxon>
        <taxon>Apiales</taxon>
        <taxon>Apiaceae</taxon>
        <taxon>Apioideae</taxon>
        <taxon>Scandiceae</taxon>
        <taxon>Torilidinae</taxon>
        <taxon>Torilis</taxon>
    </lineage>
</organism>
<proteinExistence type="predicted"/>